<comment type="caution">
    <text evidence="1">The sequence shown here is derived from an EMBL/GenBank/DDBJ whole genome shotgun (WGS) entry which is preliminary data.</text>
</comment>
<gene>
    <name evidence="1" type="ORF">J0S82_009978</name>
</gene>
<reference evidence="1" key="1">
    <citation type="journal article" date="2021" name="Evol. Appl.">
        <title>The genome of the Pyrenean desman and the effects of bottlenecks and inbreeding on the genomic landscape of an endangered species.</title>
        <authorList>
            <person name="Escoda L."/>
            <person name="Castresana J."/>
        </authorList>
    </citation>
    <scope>NUCLEOTIDE SEQUENCE</scope>
    <source>
        <strain evidence="1">IBE-C5619</strain>
    </source>
</reference>
<name>A0A8J6AIE3_GALPY</name>
<dbReference type="EMBL" id="JAGFMF010011606">
    <property type="protein sequence ID" value="KAG8519542.1"/>
    <property type="molecule type" value="Genomic_DNA"/>
</dbReference>
<evidence type="ECO:0008006" key="3">
    <source>
        <dbReference type="Google" id="ProtNLM"/>
    </source>
</evidence>
<evidence type="ECO:0000313" key="1">
    <source>
        <dbReference type="EMBL" id="KAG8519542.1"/>
    </source>
</evidence>
<accession>A0A8J6AIE3</accession>
<sequence>MKLNFCHPATGCQKLIDTVKMNENFAPFKGSMWPHKPRGVVEENANLSRVALEPSAHLSVPRLVIVKTGRRIFLDLMALKTKTPKTQHLKPHLQCKHLYIGLKKTPVCWSEEIRKRQSLAKKMKETKEKHQEQTGGS</sequence>
<dbReference type="Proteomes" id="UP000700334">
    <property type="component" value="Unassembled WGS sequence"/>
</dbReference>
<protein>
    <recommendedName>
        <fullName evidence="3">40S ribosomal protein S6</fullName>
    </recommendedName>
</protein>
<keyword evidence="2" id="KW-1185">Reference proteome</keyword>
<evidence type="ECO:0000313" key="2">
    <source>
        <dbReference type="Proteomes" id="UP000700334"/>
    </source>
</evidence>
<organism evidence="1 2">
    <name type="scientific">Galemys pyrenaicus</name>
    <name type="common">Iberian desman</name>
    <name type="synonym">Pyrenean desman</name>
    <dbReference type="NCBI Taxonomy" id="202257"/>
    <lineage>
        <taxon>Eukaryota</taxon>
        <taxon>Metazoa</taxon>
        <taxon>Chordata</taxon>
        <taxon>Craniata</taxon>
        <taxon>Vertebrata</taxon>
        <taxon>Euteleostomi</taxon>
        <taxon>Mammalia</taxon>
        <taxon>Eutheria</taxon>
        <taxon>Laurasiatheria</taxon>
        <taxon>Eulipotyphla</taxon>
        <taxon>Talpidae</taxon>
        <taxon>Galemys</taxon>
    </lineage>
</organism>
<proteinExistence type="predicted"/>
<dbReference type="AlphaFoldDB" id="A0A8J6AIE3"/>